<dbReference type="Pfam" id="PF19305">
    <property type="entry name" value="MmgE_PrpD_C"/>
    <property type="match status" value="1"/>
</dbReference>
<evidence type="ECO:0000259" key="3">
    <source>
        <dbReference type="Pfam" id="PF19305"/>
    </source>
</evidence>
<dbReference type="AlphaFoldDB" id="A0A3N0GJ85"/>
<reference evidence="4 5" key="1">
    <citation type="submission" date="2018-11" db="EMBL/GenBank/DDBJ databases">
        <authorList>
            <person name="Li F."/>
        </authorList>
    </citation>
    <scope>NUCLEOTIDE SEQUENCE [LARGE SCALE GENOMIC DNA]</scope>
    <source>
        <strain evidence="4 5">Gsoil 818</strain>
    </source>
</reference>
<dbReference type="InterPro" id="IPR042188">
    <property type="entry name" value="MmgE/PrpD_sf_2"/>
</dbReference>
<evidence type="ECO:0000313" key="5">
    <source>
        <dbReference type="Proteomes" id="UP000279994"/>
    </source>
</evidence>
<gene>
    <name evidence="4" type="ORF">EFL26_20455</name>
</gene>
<dbReference type="PANTHER" id="PTHR16943">
    <property type="entry name" value="2-METHYLCITRATE DEHYDRATASE-RELATED"/>
    <property type="match status" value="1"/>
</dbReference>
<dbReference type="InterPro" id="IPR045337">
    <property type="entry name" value="MmgE_PrpD_C"/>
</dbReference>
<dbReference type="InterPro" id="IPR042183">
    <property type="entry name" value="MmgE/PrpD_sf_1"/>
</dbReference>
<protein>
    <submittedName>
        <fullName evidence="4">MmgE/PrpD family protein</fullName>
    </submittedName>
</protein>
<evidence type="ECO:0000256" key="1">
    <source>
        <dbReference type="ARBA" id="ARBA00006174"/>
    </source>
</evidence>
<dbReference type="Gene3D" id="1.10.4100.10">
    <property type="entry name" value="2-methylcitrate dehydratase PrpD"/>
    <property type="match status" value="1"/>
</dbReference>
<organism evidence="4 5">
    <name type="scientific">Nocardioides pocheonensis</name>
    <dbReference type="NCBI Taxonomy" id="661485"/>
    <lineage>
        <taxon>Bacteria</taxon>
        <taxon>Bacillati</taxon>
        <taxon>Actinomycetota</taxon>
        <taxon>Actinomycetes</taxon>
        <taxon>Propionibacteriales</taxon>
        <taxon>Nocardioidaceae</taxon>
        <taxon>Nocardioides</taxon>
    </lineage>
</organism>
<comment type="similarity">
    <text evidence="1">Belongs to the PrpD family.</text>
</comment>
<feature type="domain" description="MmgE/PrpD C-terminal" evidence="3">
    <location>
        <begin position="267"/>
        <end position="425"/>
    </location>
</feature>
<dbReference type="OrthoDB" id="9797528at2"/>
<comment type="caution">
    <text evidence="4">The sequence shown here is derived from an EMBL/GenBank/DDBJ whole genome shotgun (WGS) entry which is preliminary data.</text>
</comment>
<dbReference type="InterPro" id="IPR036148">
    <property type="entry name" value="MmgE/PrpD_sf"/>
</dbReference>
<dbReference type="Gene3D" id="3.30.1330.120">
    <property type="entry name" value="2-methylcitrate dehydratase PrpD"/>
    <property type="match status" value="1"/>
</dbReference>
<dbReference type="RefSeq" id="WP_123224759.1">
    <property type="nucleotide sequence ID" value="NZ_RJSF01000046.1"/>
</dbReference>
<accession>A0A3N0GJ85</accession>
<sequence>MDLVDHFALAASNASYDALSPAAAEAAKKSVLDVLGVILAASGMEPEVTGLIDLVRETGGQEEATIVSCSGRYPAAASAFANGAMAHCLDFDDLTPWGHHCSSSIVPAVLAVAERAGNVHGRDVITAVAVGQDLFTRLRRNIDWRREWNLSTVFGVYAATAAAGRVLGLPSEQVAHALGIASMHSAGMTEMIAGTSSDLHGMYAGFSARGAVEAVLLAQRGVTGIPQLFEGDYGVFASYFQGQFDRAAMLEGLGEDFRGADTEYKAWPCVGTSHSHIKATIDLVANHGLTGAQIKEIRLYVGDYHELTCRPLEARRAPKSRADAQYSLPYLVAVAAVRGGIDVSDFTEDALRNEDVLRTAAKVVPIPDPALNWHTELPLGRVRILTEDGRSVEAVGDRVPGSASAPLTWDALEAKFANCAAVAAAPPSSRDLRQLKSGIRELEGCADVGQLIRLVAAPAPVVGASTGVM</sequence>
<dbReference type="GO" id="GO:0016829">
    <property type="term" value="F:lyase activity"/>
    <property type="evidence" value="ECO:0007669"/>
    <property type="project" value="InterPro"/>
</dbReference>
<name>A0A3N0GJ85_9ACTN</name>
<dbReference type="Proteomes" id="UP000279994">
    <property type="component" value="Unassembled WGS sequence"/>
</dbReference>
<dbReference type="PANTHER" id="PTHR16943:SF8">
    <property type="entry name" value="2-METHYLCITRATE DEHYDRATASE"/>
    <property type="match status" value="1"/>
</dbReference>
<proteinExistence type="inferred from homology"/>
<keyword evidence="5" id="KW-1185">Reference proteome</keyword>
<dbReference type="Pfam" id="PF03972">
    <property type="entry name" value="MmgE_PrpD_N"/>
    <property type="match status" value="1"/>
</dbReference>
<feature type="domain" description="MmgE/PrpD N-terminal" evidence="2">
    <location>
        <begin position="6"/>
        <end position="243"/>
    </location>
</feature>
<dbReference type="InterPro" id="IPR005656">
    <property type="entry name" value="MmgE_PrpD"/>
</dbReference>
<evidence type="ECO:0000259" key="2">
    <source>
        <dbReference type="Pfam" id="PF03972"/>
    </source>
</evidence>
<dbReference type="EMBL" id="RJSF01000046">
    <property type="protein sequence ID" value="RNM12178.1"/>
    <property type="molecule type" value="Genomic_DNA"/>
</dbReference>
<evidence type="ECO:0000313" key="4">
    <source>
        <dbReference type="EMBL" id="RNM12178.1"/>
    </source>
</evidence>
<dbReference type="SUPFAM" id="SSF103378">
    <property type="entry name" value="2-methylcitrate dehydratase PrpD"/>
    <property type="match status" value="1"/>
</dbReference>
<dbReference type="InterPro" id="IPR045336">
    <property type="entry name" value="MmgE_PrpD_N"/>
</dbReference>